<gene>
    <name evidence="2" type="ORF">OXX778_LOCUS11129</name>
</gene>
<protein>
    <submittedName>
        <fullName evidence="2">Uncharacterized protein</fullName>
    </submittedName>
</protein>
<sequence>MNKNWLKDNSNFSPSIRKLRNRRILDEKPTSNIQSNFVEKNSNQEESDVNTDVYIDQNCHGFSLMQNFSENVGESSNSSSSSSCDESSDSDVSIISTDSEQFDEVEEFYCELGGLKLCSLCYYYTKERLVKNSNKYQQNRAMVVLTQLDLKDQYWYLVRNARSAVDILPQMIKLSEAYIQIWEKRIESNYANNPSQIEN</sequence>
<dbReference type="Proteomes" id="UP000663879">
    <property type="component" value="Unassembled WGS sequence"/>
</dbReference>
<evidence type="ECO:0000313" key="3">
    <source>
        <dbReference type="Proteomes" id="UP000663879"/>
    </source>
</evidence>
<keyword evidence="3" id="KW-1185">Reference proteome</keyword>
<feature type="region of interest" description="Disordered" evidence="1">
    <location>
        <begin position="70"/>
        <end position="91"/>
    </location>
</feature>
<name>A0A813ZAC7_9BILA</name>
<dbReference type="EMBL" id="CAJNOC010001846">
    <property type="protein sequence ID" value="CAF0895457.1"/>
    <property type="molecule type" value="Genomic_DNA"/>
</dbReference>
<proteinExistence type="predicted"/>
<comment type="caution">
    <text evidence="2">The sequence shown here is derived from an EMBL/GenBank/DDBJ whole genome shotgun (WGS) entry which is preliminary data.</text>
</comment>
<dbReference type="AlphaFoldDB" id="A0A813ZAC7"/>
<evidence type="ECO:0000256" key="1">
    <source>
        <dbReference type="SAM" id="MobiDB-lite"/>
    </source>
</evidence>
<accession>A0A813ZAC7</accession>
<evidence type="ECO:0000313" key="2">
    <source>
        <dbReference type="EMBL" id="CAF0895457.1"/>
    </source>
</evidence>
<reference evidence="2" key="1">
    <citation type="submission" date="2021-02" db="EMBL/GenBank/DDBJ databases">
        <authorList>
            <person name="Nowell W R."/>
        </authorList>
    </citation>
    <scope>NUCLEOTIDE SEQUENCE</scope>
    <source>
        <strain evidence="2">Ploen Becks lab</strain>
    </source>
</reference>
<organism evidence="2 3">
    <name type="scientific">Brachionus calyciflorus</name>
    <dbReference type="NCBI Taxonomy" id="104777"/>
    <lineage>
        <taxon>Eukaryota</taxon>
        <taxon>Metazoa</taxon>
        <taxon>Spiralia</taxon>
        <taxon>Gnathifera</taxon>
        <taxon>Rotifera</taxon>
        <taxon>Eurotatoria</taxon>
        <taxon>Monogononta</taxon>
        <taxon>Pseudotrocha</taxon>
        <taxon>Ploima</taxon>
        <taxon>Brachionidae</taxon>
        <taxon>Brachionus</taxon>
    </lineage>
</organism>